<reference evidence="2 3" key="1">
    <citation type="journal article" date="2019" name="Commun. Biol.">
        <title>The bagworm genome reveals a unique fibroin gene that provides high tensile strength.</title>
        <authorList>
            <person name="Kono N."/>
            <person name="Nakamura H."/>
            <person name="Ohtoshi R."/>
            <person name="Tomita M."/>
            <person name="Numata K."/>
            <person name="Arakawa K."/>
        </authorList>
    </citation>
    <scope>NUCLEOTIDE SEQUENCE [LARGE SCALE GENOMIC DNA]</scope>
</reference>
<evidence type="ECO:0000313" key="3">
    <source>
        <dbReference type="Proteomes" id="UP000299102"/>
    </source>
</evidence>
<organism evidence="2 3">
    <name type="scientific">Eumeta variegata</name>
    <name type="common">Bagworm moth</name>
    <name type="synonym">Eumeta japonica</name>
    <dbReference type="NCBI Taxonomy" id="151549"/>
    <lineage>
        <taxon>Eukaryota</taxon>
        <taxon>Metazoa</taxon>
        <taxon>Ecdysozoa</taxon>
        <taxon>Arthropoda</taxon>
        <taxon>Hexapoda</taxon>
        <taxon>Insecta</taxon>
        <taxon>Pterygota</taxon>
        <taxon>Neoptera</taxon>
        <taxon>Endopterygota</taxon>
        <taxon>Lepidoptera</taxon>
        <taxon>Glossata</taxon>
        <taxon>Ditrysia</taxon>
        <taxon>Tineoidea</taxon>
        <taxon>Psychidae</taxon>
        <taxon>Oiketicinae</taxon>
        <taxon>Eumeta</taxon>
    </lineage>
</organism>
<dbReference type="AlphaFoldDB" id="A0A4C1VJ17"/>
<sequence>MPLERCIKNVGLFREPNLIPARSNRQRKLPAAAPTLDNKLLYRAPRLAMSLGALSSLLVLSVPEDLLTDSRFQYNPSPLSELARCQCSNVSGARSVRSGVRGGTGARGGRGTAGAEGGGAALPARIDGTRTGPHELSAPINLELLLSDIR</sequence>
<protein>
    <submittedName>
        <fullName evidence="2">Uncharacterized protein</fullName>
    </submittedName>
</protein>
<name>A0A4C1VJ17_EUMVA</name>
<feature type="region of interest" description="Disordered" evidence="1">
    <location>
        <begin position="96"/>
        <end position="133"/>
    </location>
</feature>
<proteinExistence type="predicted"/>
<evidence type="ECO:0000313" key="2">
    <source>
        <dbReference type="EMBL" id="GBP38521.1"/>
    </source>
</evidence>
<dbReference type="Proteomes" id="UP000299102">
    <property type="component" value="Unassembled WGS sequence"/>
</dbReference>
<comment type="caution">
    <text evidence="2">The sequence shown here is derived from an EMBL/GenBank/DDBJ whole genome shotgun (WGS) entry which is preliminary data.</text>
</comment>
<gene>
    <name evidence="2" type="ORF">EVAR_95423_1</name>
</gene>
<dbReference type="EMBL" id="BGZK01000350">
    <property type="protein sequence ID" value="GBP38521.1"/>
    <property type="molecule type" value="Genomic_DNA"/>
</dbReference>
<accession>A0A4C1VJ17</accession>
<feature type="compositionally biased region" description="Gly residues" evidence="1">
    <location>
        <begin position="100"/>
        <end position="120"/>
    </location>
</feature>
<evidence type="ECO:0000256" key="1">
    <source>
        <dbReference type="SAM" id="MobiDB-lite"/>
    </source>
</evidence>
<keyword evidence="3" id="KW-1185">Reference proteome</keyword>